<evidence type="ECO:0000313" key="1">
    <source>
        <dbReference type="EMBL" id="WHZ58647.1"/>
    </source>
</evidence>
<proteinExistence type="predicted"/>
<protein>
    <submittedName>
        <fullName evidence="1">Uncharacterized protein</fullName>
    </submittedName>
</protein>
<dbReference type="EMBL" id="CP126116">
    <property type="protein sequence ID" value="WHZ58647.1"/>
    <property type="molecule type" value="Genomic_DNA"/>
</dbReference>
<keyword evidence="2" id="KW-1185">Reference proteome</keyword>
<organism evidence="1 2">
    <name type="scientific">Metabacillus hrfriensis</name>
    <dbReference type="NCBI Taxonomy" id="3048891"/>
    <lineage>
        <taxon>Bacteria</taxon>
        <taxon>Bacillati</taxon>
        <taxon>Bacillota</taxon>
        <taxon>Bacilli</taxon>
        <taxon>Bacillales</taxon>
        <taxon>Bacillaceae</taxon>
        <taxon>Metabacillus</taxon>
    </lineage>
</organism>
<sequence length="44" mass="5278">MAIKFKELEERKLYAAMYFLFKGISLLDDVNSTVFERLDFENEI</sequence>
<accession>A0ACD4RE11</accession>
<evidence type="ECO:0000313" key="2">
    <source>
        <dbReference type="Proteomes" id="UP001226091"/>
    </source>
</evidence>
<gene>
    <name evidence="1" type="ORF">QLQ22_04685</name>
</gene>
<name>A0ACD4RE11_9BACI</name>
<reference evidence="2" key="1">
    <citation type="journal article" date="2025" name="Aquaculture">
        <title>Assessment of the bioflocculant production and safety properties of Metabacillus hrfriensis sp. nov. based on phenotypic and whole-genome sequencing analysis.</title>
        <authorList>
            <person name="Zhang R."/>
            <person name="Zhao Z."/>
            <person name="Luo L."/>
            <person name="Wang S."/>
            <person name="Guo K."/>
            <person name="Xu W."/>
        </authorList>
    </citation>
    <scope>NUCLEOTIDE SEQUENCE [LARGE SCALE GENOMIC DNA]</scope>
    <source>
        <strain evidence="2">CT-WN-B3</strain>
    </source>
</reference>
<dbReference type="Proteomes" id="UP001226091">
    <property type="component" value="Chromosome"/>
</dbReference>